<dbReference type="EMBL" id="CP020946">
    <property type="protein sequence ID" value="ASD64246.1"/>
    <property type="molecule type" value="Genomic_DNA"/>
</dbReference>
<gene>
    <name evidence="1" type="ORF">B9G79_12045</name>
</gene>
<dbReference type="Proteomes" id="UP000197003">
    <property type="component" value="Chromosome"/>
</dbReference>
<dbReference type="InterPro" id="IPR035958">
    <property type="entry name" value="SecB-like_sf"/>
</dbReference>
<sequence>MEGKTLIALVGATVTIDKGPAKIVYSVQYDVIYKLPISNIPKEVTQEMFDAFSKHNGLLNGWPYIRALITNLSSEVGFPVVLPLLKIQAKTDGVEKESQ</sequence>
<reference evidence="1 2" key="1">
    <citation type="submission" date="2017-04" db="EMBL/GenBank/DDBJ databases">
        <title>Whole genome sequence of Bdellovibrio bacteriovorus strain SSB218315.</title>
        <authorList>
            <person name="Oyedara O."/>
            <person name="Rodriguez-Perez M.A."/>
        </authorList>
    </citation>
    <scope>NUCLEOTIDE SEQUENCE [LARGE SCALE GENOMIC DNA]</scope>
    <source>
        <strain evidence="1 2">SSB218315</strain>
    </source>
</reference>
<dbReference type="SUPFAM" id="SSF54611">
    <property type="entry name" value="SecB-like"/>
    <property type="match status" value="1"/>
</dbReference>
<dbReference type="AlphaFoldDB" id="A0A1Z3N9W7"/>
<dbReference type="RefSeq" id="WP_088565725.1">
    <property type="nucleotide sequence ID" value="NZ_CP020946.1"/>
</dbReference>
<name>A0A1Z3N9W7_BDEBC</name>
<dbReference type="Gene3D" id="3.10.420.10">
    <property type="entry name" value="SecB-like"/>
    <property type="match status" value="1"/>
</dbReference>
<accession>A0A1Z3N9W7</accession>
<protein>
    <submittedName>
        <fullName evidence="1">Uncharacterized protein</fullName>
    </submittedName>
</protein>
<evidence type="ECO:0000313" key="2">
    <source>
        <dbReference type="Proteomes" id="UP000197003"/>
    </source>
</evidence>
<evidence type="ECO:0000313" key="1">
    <source>
        <dbReference type="EMBL" id="ASD64246.1"/>
    </source>
</evidence>
<organism evidence="1 2">
    <name type="scientific">Bdellovibrio bacteriovorus</name>
    <dbReference type="NCBI Taxonomy" id="959"/>
    <lineage>
        <taxon>Bacteria</taxon>
        <taxon>Pseudomonadati</taxon>
        <taxon>Bdellovibrionota</taxon>
        <taxon>Bdellovibrionia</taxon>
        <taxon>Bdellovibrionales</taxon>
        <taxon>Pseudobdellovibrionaceae</taxon>
        <taxon>Bdellovibrio</taxon>
    </lineage>
</organism>
<proteinExistence type="predicted"/>